<keyword evidence="4" id="KW-1185">Reference proteome</keyword>
<reference evidence="3" key="3">
    <citation type="submission" date="2022-06" db="UniProtKB">
        <authorList>
            <consortium name="EnsemblPlants"/>
        </authorList>
    </citation>
    <scope>IDENTIFICATION</scope>
</reference>
<evidence type="ECO:0000313" key="2">
    <source>
        <dbReference type="EnsemblPlants" id="TuG1812G0200003620.01.T01.cds312442"/>
    </source>
</evidence>
<protein>
    <submittedName>
        <fullName evidence="3">Uncharacterized protein</fullName>
    </submittedName>
</protein>
<dbReference type="Gramene" id="TuG1812S0001818300.01.T01">
    <property type="protein sequence ID" value="TuG1812S0001818300.01.T01.s_cds35587"/>
    <property type="gene ID" value="TuG1812S0001818300.01"/>
</dbReference>
<dbReference type="Gramene" id="TuG1812G0200003620.01.T01">
    <property type="protein sequence ID" value="TuG1812G0200003620.01.T01.cds312442"/>
    <property type="gene ID" value="TuG1812G0200003620.01"/>
</dbReference>
<evidence type="ECO:0000256" key="1">
    <source>
        <dbReference type="SAM" id="MobiDB-lite"/>
    </source>
</evidence>
<dbReference type="EnsemblPlants" id="TuG1812G0200003620.01.T01">
    <property type="protein sequence ID" value="TuG1812G0200003620.01.T01.cds312442"/>
    <property type="gene ID" value="TuG1812G0200003620.01"/>
</dbReference>
<dbReference type="AlphaFoldDB" id="A0A8R7RCH2"/>
<evidence type="ECO:0000313" key="4">
    <source>
        <dbReference type="Proteomes" id="UP000015106"/>
    </source>
</evidence>
<proteinExistence type="predicted"/>
<reference evidence="2" key="2">
    <citation type="submission" date="2018-03" db="EMBL/GenBank/DDBJ databases">
        <title>The Triticum urartu genome reveals the dynamic nature of wheat genome evolution.</title>
        <authorList>
            <person name="Ling H."/>
            <person name="Ma B."/>
            <person name="Shi X."/>
            <person name="Liu H."/>
            <person name="Dong L."/>
            <person name="Sun H."/>
            <person name="Cao Y."/>
            <person name="Gao Q."/>
            <person name="Zheng S."/>
            <person name="Li Y."/>
            <person name="Yu Y."/>
            <person name="Du H."/>
            <person name="Qi M."/>
            <person name="Li Y."/>
            <person name="Yu H."/>
            <person name="Cui Y."/>
            <person name="Wang N."/>
            <person name="Chen C."/>
            <person name="Wu H."/>
            <person name="Zhao Y."/>
            <person name="Zhang J."/>
            <person name="Li Y."/>
            <person name="Zhou W."/>
            <person name="Zhang B."/>
            <person name="Hu W."/>
            <person name="Eijk M."/>
            <person name="Tang J."/>
            <person name="Witsenboer H."/>
            <person name="Zhao S."/>
            <person name="Li Z."/>
            <person name="Zhang A."/>
            <person name="Wang D."/>
            <person name="Liang C."/>
        </authorList>
    </citation>
    <scope>NUCLEOTIDE SEQUENCE [LARGE SCALE GENOMIC DNA]</scope>
    <source>
        <strain evidence="2">cv. G1812</strain>
    </source>
</reference>
<reference evidence="4" key="1">
    <citation type="journal article" date="2013" name="Nature">
        <title>Draft genome of the wheat A-genome progenitor Triticum urartu.</title>
        <authorList>
            <person name="Ling H.Q."/>
            <person name="Zhao S."/>
            <person name="Liu D."/>
            <person name="Wang J."/>
            <person name="Sun H."/>
            <person name="Zhang C."/>
            <person name="Fan H."/>
            <person name="Li D."/>
            <person name="Dong L."/>
            <person name="Tao Y."/>
            <person name="Gao C."/>
            <person name="Wu H."/>
            <person name="Li Y."/>
            <person name="Cui Y."/>
            <person name="Guo X."/>
            <person name="Zheng S."/>
            <person name="Wang B."/>
            <person name="Yu K."/>
            <person name="Liang Q."/>
            <person name="Yang W."/>
            <person name="Lou X."/>
            <person name="Chen J."/>
            <person name="Feng M."/>
            <person name="Jian J."/>
            <person name="Zhang X."/>
            <person name="Luo G."/>
            <person name="Jiang Y."/>
            <person name="Liu J."/>
            <person name="Wang Z."/>
            <person name="Sha Y."/>
            <person name="Zhang B."/>
            <person name="Wu H."/>
            <person name="Tang D."/>
            <person name="Shen Q."/>
            <person name="Xue P."/>
            <person name="Zou S."/>
            <person name="Wang X."/>
            <person name="Liu X."/>
            <person name="Wang F."/>
            <person name="Yang Y."/>
            <person name="An X."/>
            <person name="Dong Z."/>
            <person name="Zhang K."/>
            <person name="Zhang X."/>
            <person name="Luo M.C."/>
            <person name="Dvorak J."/>
            <person name="Tong Y."/>
            <person name="Wang J."/>
            <person name="Yang H."/>
            <person name="Li Z."/>
            <person name="Wang D."/>
            <person name="Zhang A."/>
            <person name="Wang J."/>
        </authorList>
    </citation>
    <scope>NUCLEOTIDE SEQUENCE</scope>
    <source>
        <strain evidence="4">cv. G1812</strain>
    </source>
</reference>
<feature type="region of interest" description="Disordered" evidence="1">
    <location>
        <begin position="29"/>
        <end position="56"/>
    </location>
</feature>
<dbReference type="EnsemblPlants" id="TuG1812S0001818300.01.T01">
    <property type="protein sequence ID" value="TuG1812S0001818300.01.T01.s_cds35587"/>
    <property type="gene ID" value="TuG1812S0001818300.01"/>
</dbReference>
<name>A0A8R7RCH2_TRIUA</name>
<accession>A0A8R7RCH2</accession>
<dbReference type="Proteomes" id="UP000015106">
    <property type="component" value="Chromosome 2"/>
</dbReference>
<sequence length="93" mass="10253">MLPAQQRARHLCPVSVARAVLFQSSRAIDPGKRRRRRRAACPPSASTTGPAPQILPKPQLSQISPVVYCRCALQISLSLAPLWQLSIRLQVCL</sequence>
<organism evidence="3 4">
    <name type="scientific">Triticum urartu</name>
    <name type="common">Red wild einkorn</name>
    <name type="synonym">Crithodium urartu</name>
    <dbReference type="NCBI Taxonomy" id="4572"/>
    <lineage>
        <taxon>Eukaryota</taxon>
        <taxon>Viridiplantae</taxon>
        <taxon>Streptophyta</taxon>
        <taxon>Embryophyta</taxon>
        <taxon>Tracheophyta</taxon>
        <taxon>Spermatophyta</taxon>
        <taxon>Magnoliopsida</taxon>
        <taxon>Liliopsida</taxon>
        <taxon>Poales</taxon>
        <taxon>Poaceae</taxon>
        <taxon>BOP clade</taxon>
        <taxon>Pooideae</taxon>
        <taxon>Triticodae</taxon>
        <taxon>Triticeae</taxon>
        <taxon>Triticinae</taxon>
        <taxon>Triticum</taxon>
    </lineage>
</organism>
<evidence type="ECO:0000313" key="3">
    <source>
        <dbReference type="EnsemblPlants" id="TuG1812S0001818300.01.T01.s_cds35587"/>
    </source>
</evidence>